<protein>
    <submittedName>
        <fullName evidence="4">ABC transporter substrate-binding protein</fullName>
    </submittedName>
</protein>
<dbReference type="PROSITE" id="PS51257">
    <property type="entry name" value="PROKAR_LIPOPROTEIN"/>
    <property type="match status" value="1"/>
</dbReference>
<evidence type="ECO:0000259" key="3">
    <source>
        <dbReference type="SMART" id="SM00062"/>
    </source>
</evidence>
<dbReference type="PANTHER" id="PTHR35936:SF17">
    <property type="entry name" value="ARGININE-BINDING EXTRACELLULAR PROTEIN ARTP"/>
    <property type="match status" value="1"/>
</dbReference>
<evidence type="ECO:0000256" key="2">
    <source>
        <dbReference type="SAM" id="SignalP"/>
    </source>
</evidence>
<dbReference type="InterPro" id="IPR001638">
    <property type="entry name" value="Solute-binding_3/MltF_N"/>
</dbReference>
<dbReference type="SMART" id="SM00062">
    <property type="entry name" value="PBPb"/>
    <property type="match status" value="1"/>
</dbReference>
<dbReference type="EMBL" id="QQRQ01000005">
    <property type="protein sequence ID" value="RFT07001.1"/>
    <property type="molecule type" value="Genomic_DNA"/>
</dbReference>
<evidence type="ECO:0000256" key="1">
    <source>
        <dbReference type="ARBA" id="ARBA00022729"/>
    </source>
</evidence>
<dbReference type="PANTHER" id="PTHR35936">
    <property type="entry name" value="MEMBRANE-BOUND LYTIC MUREIN TRANSGLYCOSYLASE F"/>
    <property type="match status" value="1"/>
</dbReference>
<dbReference type="AlphaFoldDB" id="A0A3E2B4V1"/>
<sequence>MKKMLALTLALVMALGLCACGGDTTDNGDAPAENPETNSPAETVTLDLPPVEDLTGTDTSAIAGVEDGVLTVAMECTYAPYNWTQMDDSNGAVPIKGSSEYANGYDVMIAKRICEAYGWELEIVRTDWNSLVPGIQSGLYDAVIAGQSMTEDRMEQVDFAGPYYYASIVCVAKDGSPQASAKGISELTGTATAQIETIWYDTCLPQIKGAEIQTAAETAPAMLMALETGAVEFICTDIPTAKGAVAAYDDMVILDFTDTEDNFQVDEGDINIGISLKKGNTELKDAINKVVSALNKDNFDNLMDYAVSIQPLNQ</sequence>
<gene>
    <name evidence="4" type="ORF">DV520_04730</name>
</gene>
<dbReference type="Gene3D" id="3.40.190.10">
    <property type="entry name" value="Periplasmic binding protein-like II"/>
    <property type="match status" value="2"/>
</dbReference>
<feature type="domain" description="Solute-binding protein family 3/N-terminal" evidence="3">
    <location>
        <begin position="69"/>
        <end position="302"/>
    </location>
</feature>
<name>A0A3E2B4V1_9FIRM</name>
<feature type="chain" id="PRO_5039442623" evidence="2">
    <location>
        <begin position="20"/>
        <end position="314"/>
    </location>
</feature>
<dbReference type="Pfam" id="PF00497">
    <property type="entry name" value="SBP_bac_3"/>
    <property type="match status" value="1"/>
</dbReference>
<keyword evidence="1 2" id="KW-0732">Signal</keyword>
<evidence type="ECO:0000313" key="4">
    <source>
        <dbReference type="EMBL" id="RFT07001.1"/>
    </source>
</evidence>
<dbReference type="SUPFAM" id="SSF53850">
    <property type="entry name" value="Periplasmic binding protein-like II"/>
    <property type="match status" value="1"/>
</dbReference>
<accession>A0A3E2B4V1</accession>
<dbReference type="GeneID" id="97995041"/>
<reference evidence="4 5" key="1">
    <citation type="submission" date="2018-07" db="EMBL/GenBank/DDBJ databases">
        <title>GABA Modulating Bacteria of the Human Gut Microbiota.</title>
        <authorList>
            <person name="Strandwitz P."/>
            <person name="Kim K.H."/>
            <person name="Terekhova D."/>
            <person name="Liu J.K."/>
            <person name="Sharma A."/>
            <person name="Levering J."/>
            <person name="Mcdonald D."/>
            <person name="Dietrich D."/>
            <person name="Ramadhar T.R."/>
            <person name="Lekbua A."/>
            <person name="Mroue N."/>
            <person name="Liston C."/>
            <person name="Stewart E.J."/>
            <person name="Dubin M.J."/>
            <person name="Zengler K."/>
            <person name="Knight R."/>
            <person name="Gilbert J.A."/>
            <person name="Clardy J."/>
            <person name="Lewis K."/>
        </authorList>
    </citation>
    <scope>NUCLEOTIDE SEQUENCE [LARGE SCALE GENOMIC DNA]</scope>
    <source>
        <strain evidence="4 5">KLE1738</strain>
    </source>
</reference>
<comment type="caution">
    <text evidence="4">The sequence shown here is derived from an EMBL/GenBank/DDBJ whole genome shotgun (WGS) entry which is preliminary data.</text>
</comment>
<feature type="signal peptide" evidence="2">
    <location>
        <begin position="1"/>
        <end position="19"/>
    </location>
</feature>
<proteinExistence type="predicted"/>
<keyword evidence="5" id="KW-1185">Reference proteome</keyword>
<dbReference type="OrthoDB" id="9811552at2"/>
<evidence type="ECO:0000313" key="5">
    <source>
        <dbReference type="Proteomes" id="UP000260649"/>
    </source>
</evidence>
<dbReference type="Proteomes" id="UP000260649">
    <property type="component" value="Unassembled WGS sequence"/>
</dbReference>
<dbReference type="RefSeq" id="WP_021920453.1">
    <property type="nucleotide sequence ID" value="NZ_CAKXKJ010000004.1"/>
</dbReference>
<organism evidence="4 5">
    <name type="scientific">Evtepia gabavorous</name>
    <dbReference type="NCBI Taxonomy" id="2211183"/>
    <lineage>
        <taxon>Bacteria</taxon>
        <taxon>Bacillati</taxon>
        <taxon>Bacillota</taxon>
        <taxon>Clostridia</taxon>
        <taxon>Eubacteriales</taxon>
        <taxon>Evtepia</taxon>
    </lineage>
</organism>